<comment type="caution">
    <text evidence="1">The sequence shown here is derived from an EMBL/GenBank/DDBJ whole genome shotgun (WGS) entry which is preliminary data.</text>
</comment>
<evidence type="ECO:0000313" key="2">
    <source>
        <dbReference type="Proteomes" id="UP001595075"/>
    </source>
</evidence>
<dbReference type="Proteomes" id="UP001595075">
    <property type="component" value="Unassembled WGS sequence"/>
</dbReference>
<keyword evidence="2" id="KW-1185">Reference proteome</keyword>
<dbReference type="EMBL" id="JAZHXI010000013">
    <property type="protein sequence ID" value="KAL2064707.1"/>
    <property type="molecule type" value="Genomic_DNA"/>
</dbReference>
<name>A0ABR4C4V3_9HELO</name>
<evidence type="ECO:0000313" key="1">
    <source>
        <dbReference type="EMBL" id="KAL2064707.1"/>
    </source>
</evidence>
<sequence>MAKNPPFI</sequence>
<reference evidence="1 2" key="1">
    <citation type="journal article" date="2024" name="Commun. Biol.">
        <title>Comparative genomic analysis of thermophilic fungi reveals convergent evolutionary adaptations and gene losses.</title>
        <authorList>
            <person name="Steindorff A.S."/>
            <person name="Aguilar-Pontes M.V."/>
            <person name="Robinson A.J."/>
            <person name="Andreopoulos B."/>
            <person name="LaButti K."/>
            <person name="Kuo A."/>
            <person name="Mondo S."/>
            <person name="Riley R."/>
            <person name="Otillar R."/>
            <person name="Haridas S."/>
            <person name="Lipzen A."/>
            <person name="Grimwood J."/>
            <person name="Schmutz J."/>
            <person name="Clum A."/>
            <person name="Reid I.D."/>
            <person name="Moisan M.C."/>
            <person name="Butler G."/>
            <person name="Nguyen T.T.M."/>
            <person name="Dewar K."/>
            <person name="Conant G."/>
            <person name="Drula E."/>
            <person name="Henrissat B."/>
            <person name="Hansel C."/>
            <person name="Singer S."/>
            <person name="Hutchinson M.I."/>
            <person name="de Vries R.P."/>
            <person name="Natvig D.O."/>
            <person name="Powell A.J."/>
            <person name="Tsang A."/>
            <person name="Grigoriev I.V."/>
        </authorList>
    </citation>
    <scope>NUCLEOTIDE SEQUENCE [LARGE SCALE GENOMIC DNA]</scope>
    <source>
        <strain evidence="1 2">CBS 494.80</strain>
    </source>
</reference>
<gene>
    <name evidence="1" type="ORF">VTL71DRAFT_3845</name>
</gene>
<accession>A0ABR4C4V3</accession>
<protein>
    <submittedName>
        <fullName evidence="1">Uncharacterized protein</fullName>
    </submittedName>
</protein>
<proteinExistence type="predicted"/>
<organism evidence="1 2">
    <name type="scientific">Oculimacula yallundae</name>
    <dbReference type="NCBI Taxonomy" id="86028"/>
    <lineage>
        <taxon>Eukaryota</taxon>
        <taxon>Fungi</taxon>
        <taxon>Dikarya</taxon>
        <taxon>Ascomycota</taxon>
        <taxon>Pezizomycotina</taxon>
        <taxon>Leotiomycetes</taxon>
        <taxon>Helotiales</taxon>
        <taxon>Ploettnerulaceae</taxon>
        <taxon>Oculimacula</taxon>
    </lineage>
</organism>